<evidence type="ECO:0000313" key="10">
    <source>
        <dbReference type="Proteomes" id="UP000320513"/>
    </source>
</evidence>
<dbReference type="InterPro" id="IPR058759">
    <property type="entry name" value="Pilin_mycobact"/>
</dbReference>
<evidence type="ECO:0000256" key="6">
    <source>
        <dbReference type="ARBA" id="ARBA00093784"/>
    </source>
</evidence>
<evidence type="ECO:0000256" key="8">
    <source>
        <dbReference type="ARBA" id="ARBA00093801"/>
    </source>
</evidence>
<keyword evidence="10" id="KW-1185">Reference proteome</keyword>
<dbReference type="RefSeq" id="WP_144948086.1">
    <property type="nucleotide sequence ID" value="NZ_VMQU01000047.1"/>
</dbReference>
<protein>
    <recommendedName>
        <fullName evidence="2">Pilin</fullName>
    </recommendedName>
    <alternativeName>
        <fullName evidence="8">Pili structural subunit</fullName>
    </alternativeName>
</protein>
<dbReference type="EMBL" id="VMQU01000047">
    <property type="protein sequence ID" value="TVS88862.1"/>
    <property type="molecule type" value="Genomic_DNA"/>
</dbReference>
<keyword evidence="3" id="KW-0732">Signal</keyword>
<reference evidence="9 10" key="1">
    <citation type="submission" date="2019-07" db="EMBL/GenBank/DDBJ databases">
        <title>New Mycobacterium species.</title>
        <authorList>
            <person name="Tortoli E."/>
            <person name="Ghielmetti G."/>
            <person name="Friedel U."/>
            <person name="Trovato A."/>
        </authorList>
    </citation>
    <scope>NUCLEOTIDE SEQUENCE [LARGE SCALE GENOMIC DNA]</scope>
    <source>
        <strain evidence="9 10">16-83</strain>
    </source>
</reference>
<dbReference type="Pfam" id="PF26380">
    <property type="entry name" value="Pilin_Mycobact"/>
    <property type="match status" value="1"/>
</dbReference>
<keyword evidence="5" id="KW-0281">Fimbrium</keyword>
<keyword evidence="4" id="KW-0130">Cell adhesion</keyword>
<sequence length="97" mass="10896">MNTVARLTAAAVMVTTGWAGTGSMASARADDAPWPPWPFVGYYWCPPQPFDPAWGPNWEPTTCHDAHHRDLDGTIHTFDYWGPSPFQDWPEIPNTRP</sequence>
<accession>A0A557XSE9</accession>
<proteinExistence type="inferred from homology"/>
<organism evidence="9 10">
    <name type="scientific">Mycobacterium helveticum</name>
    <dbReference type="NCBI Taxonomy" id="2592811"/>
    <lineage>
        <taxon>Bacteria</taxon>
        <taxon>Bacillati</taxon>
        <taxon>Actinomycetota</taxon>
        <taxon>Actinomycetes</taxon>
        <taxon>Mycobacteriales</taxon>
        <taxon>Mycobacteriaceae</taxon>
        <taxon>Mycobacterium</taxon>
    </lineage>
</organism>
<evidence type="ECO:0000256" key="5">
    <source>
        <dbReference type="ARBA" id="ARBA00023263"/>
    </source>
</evidence>
<evidence type="ECO:0000256" key="4">
    <source>
        <dbReference type="ARBA" id="ARBA00022889"/>
    </source>
</evidence>
<evidence type="ECO:0000256" key="7">
    <source>
        <dbReference type="ARBA" id="ARBA00093787"/>
    </source>
</evidence>
<comment type="caution">
    <text evidence="9">The sequence shown here is derived from an EMBL/GenBank/DDBJ whole genome shotgun (WGS) entry which is preliminary data.</text>
</comment>
<evidence type="ECO:0000313" key="9">
    <source>
        <dbReference type="EMBL" id="TVS88862.1"/>
    </source>
</evidence>
<dbReference type="Proteomes" id="UP000320513">
    <property type="component" value="Unassembled WGS sequence"/>
</dbReference>
<dbReference type="AlphaFoldDB" id="A0A557XSE9"/>
<evidence type="ECO:0000256" key="3">
    <source>
        <dbReference type="ARBA" id="ARBA00022729"/>
    </source>
</evidence>
<gene>
    <name evidence="9" type="ORF">FPZ47_12915</name>
</gene>
<dbReference type="OrthoDB" id="4732178at2"/>
<comment type="similarity">
    <text evidence="6">Belongs to the mycobacterial pilin family.</text>
</comment>
<comment type="subcellular location">
    <subcellularLocation>
        <location evidence="1">Fimbrium</location>
    </subcellularLocation>
</comment>
<evidence type="ECO:0000256" key="1">
    <source>
        <dbReference type="ARBA" id="ARBA00004561"/>
    </source>
</evidence>
<evidence type="ECO:0000256" key="2">
    <source>
        <dbReference type="ARBA" id="ARBA00018586"/>
    </source>
</evidence>
<name>A0A557XSE9_9MYCO</name>
<comment type="subunit">
    <text evidence="7">Forms a homomer composed of subunits assembled in a large structure.</text>
</comment>